<protein>
    <submittedName>
        <fullName evidence="2">Uncharacterized protein</fullName>
    </submittedName>
</protein>
<feature type="compositionally biased region" description="Basic and acidic residues" evidence="1">
    <location>
        <begin position="1"/>
        <end position="20"/>
    </location>
</feature>
<dbReference type="Proteomes" id="UP000324091">
    <property type="component" value="Chromosome 16"/>
</dbReference>
<proteinExistence type="predicted"/>
<accession>A0A5C6NWB2</accession>
<dbReference type="AlphaFoldDB" id="A0A5C6NWB2"/>
<evidence type="ECO:0000313" key="2">
    <source>
        <dbReference type="EMBL" id="TWW71583.1"/>
    </source>
</evidence>
<feature type="region of interest" description="Disordered" evidence="1">
    <location>
        <begin position="1"/>
        <end position="30"/>
    </location>
</feature>
<gene>
    <name evidence="2" type="ORF">D4764_16G0000800</name>
</gene>
<evidence type="ECO:0000256" key="1">
    <source>
        <dbReference type="SAM" id="MobiDB-lite"/>
    </source>
</evidence>
<evidence type="ECO:0000313" key="3">
    <source>
        <dbReference type="Proteomes" id="UP000324091"/>
    </source>
</evidence>
<sequence length="60" mass="6874">MRRRGEERRGEERRGEERRPFPSGVTEDCQARDLSGIRMLIGGGHLEVTVTECVCSKQQK</sequence>
<reference evidence="2 3" key="1">
    <citation type="submission" date="2019-04" db="EMBL/GenBank/DDBJ databases">
        <title>Chromosome genome assembly for Takifugu flavidus.</title>
        <authorList>
            <person name="Xiao S."/>
        </authorList>
    </citation>
    <scope>NUCLEOTIDE SEQUENCE [LARGE SCALE GENOMIC DNA]</scope>
    <source>
        <strain evidence="2">HTHZ2018</strain>
        <tissue evidence="2">Muscle</tissue>
    </source>
</reference>
<keyword evidence="3" id="KW-1185">Reference proteome</keyword>
<organism evidence="2 3">
    <name type="scientific">Takifugu flavidus</name>
    <name type="common">sansaifugu</name>
    <dbReference type="NCBI Taxonomy" id="433684"/>
    <lineage>
        <taxon>Eukaryota</taxon>
        <taxon>Metazoa</taxon>
        <taxon>Chordata</taxon>
        <taxon>Craniata</taxon>
        <taxon>Vertebrata</taxon>
        <taxon>Euteleostomi</taxon>
        <taxon>Actinopterygii</taxon>
        <taxon>Neopterygii</taxon>
        <taxon>Teleostei</taxon>
        <taxon>Neoteleostei</taxon>
        <taxon>Acanthomorphata</taxon>
        <taxon>Eupercaria</taxon>
        <taxon>Tetraodontiformes</taxon>
        <taxon>Tetradontoidea</taxon>
        <taxon>Tetraodontidae</taxon>
        <taxon>Takifugu</taxon>
    </lineage>
</organism>
<dbReference type="EMBL" id="RHFK02000008">
    <property type="protein sequence ID" value="TWW71583.1"/>
    <property type="molecule type" value="Genomic_DNA"/>
</dbReference>
<comment type="caution">
    <text evidence="2">The sequence shown here is derived from an EMBL/GenBank/DDBJ whole genome shotgun (WGS) entry which is preliminary data.</text>
</comment>
<name>A0A5C6NWB2_9TELE</name>